<evidence type="ECO:0000313" key="7">
    <source>
        <dbReference type="EMBL" id="ODB91898.1"/>
    </source>
</evidence>
<dbReference type="AlphaFoldDB" id="A0A1E2UGU8"/>
<dbReference type="Proteomes" id="UP000094849">
    <property type="component" value="Unassembled WGS sequence"/>
</dbReference>
<sequence length="404" mass="45878">MVETLKVEPLSKGVMEEIGMSWHTDADGSDYIVSDLVQLSEAEAEAYYQAANTLYDMYVEGAQYVIDNQLYYELGIPANLVGLIENSWDRDDWHLYGRFDLAGGLDGQPIKLIEFNADTPTSLFETAIIQWAILKANGMDEARQFNNLHEMLKENFRRLISGDDADFDFACRYNGEKLLFSSISDLPEDERTTRYLQQAAHEAGFFTDFCYLNEAGFSRDEGVFNKDGQLADFWFKLFPWEDIAEQELELTRMLGQSAKQGGTRIINPPYTLLFQSKGMMKILYDLFPNSPYLLPTAFEPLAGVAQVEKKLFGREGANMRILDAGGQLIQQSGGPYDFHKNIYQEWVDFPKDRVGQNYQAGVFYVWEACGLGFRRGGKILDDMSKFVGHVIIEEEPLQLGSPIS</sequence>
<dbReference type="STRING" id="1818881.A3196_19990"/>
<keyword evidence="4" id="KW-0067">ATP-binding</keyword>
<proteinExistence type="predicted"/>
<evidence type="ECO:0000313" key="8">
    <source>
        <dbReference type="Proteomes" id="UP000094849"/>
    </source>
</evidence>
<dbReference type="RefSeq" id="WP_069015564.1">
    <property type="nucleotide sequence ID" value="NZ_LVJW01000007.1"/>
</dbReference>
<dbReference type="EMBL" id="LVJZ01000009">
    <property type="protein sequence ID" value="ODB91898.1"/>
    <property type="molecule type" value="Genomic_DNA"/>
</dbReference>
<keyword evidence="1" id="KW-0436">Ligase</keyword>
<dbReference type="SUPFAM" id="SSF56059">
    <property type="entry name" value="Glutathione synthetase ATP-binding domain-like"/>
    <property type="match status" value="1"/>
</dbReference>
<evidence type="ECO:0000256" key="5">
    <source>
        <dbReference type="ARBA" id="ARBA00022842"/>
    </source>
</evidence>
<protein>
    <submittedName>
        <fullName evidence="7">Glutathionylspermidine synthase</fullName>
    </submittedName>
</protein>
<feature type="domain" description="Glutathionylspermidine synthase pre-ATP-grasp-like" evidence="6">
    <location>
        <begin position="14"/>
        <end position="391"/>
    </location>
</feature>
<reference evidence="7 8" key="1">
    <citation type="submission" date="2016-03" db="EMBL/GenBank/DDBJ databases">
        <title>Chemosynthetic sulphur-oxidizing symbionts of marine invertebrate animals are capable of nitrogen fixation.</title>
        <authorList>
            <person name="Petersen J.M."/>
            <person name="Kemper A."/>
            <person name="Gruber-Vodicka H."/>
            <person name="Cardini U."/>
            <person name="Geest Mvander."/>
            <person name="Kleiner M."/>
            <person name="Bulgheresi S."/>
            <person name="Fussmann M."/>
            <person name="Herbold C."/>
            <person name="Seah B.K.B."/>
            <person name="Antony C.Paul."/>
            <person name="Liu D."/>
            <person name="Belitz A."/>
            <person name="Weber M."/>
        </authorList>
    </citation>
    <scope>NUCLEOTIDE SEQUENCE [LARGE SCALE GENOMIC DNA]</scope>
    <source>
        <strain evidence="7">G_D</strain>
    </source>
</reference>
<name>A0A1E2UGU8_9GAMM</name>
<dbReference type="GO" id="GO:0016874">
    <property type="term" value="F:ligase activity"/>
    <property type="evidence" value="ECO:0007669"/>
    <property type="project" value="UniProtKB-KW"/>
</dbReference>
<organism evidence="7 8">
    <name type="scientific">Candidatus Thiodiazotropha endoloripes</name>
    <dbReference type="NCBI Taxonomy" id="1818881"/>
    <lineage>
        <taxon>Bacteria</taxon>
        <taxon>Pseudomonadati</taxon>
        <taxon>Pseudomonadota</taxon>
        <taxon>Gammaproteobacteria</taxon>
        <taxon>Chromatiales</taxon>
        <taxon>Sedimenticolaceae</taxon>
        <taxon>Candidatus Thiodiazotropha</taxon>
    </lineage>
</organism>
<gene>
    <name evidence="7" type="ORF">A3196_19990</name>
</gene>
<evidence type="ECO:0000256" key="2">
    <source>
        <dbReference type="ARBA" id="ARBA00022723"/>
    </source>
</evidence>
<evidence type="ECO:0000256" key="4">
    <source>
        <dbReference type="ARBA" id="ARBA00022840"/>
    </source>
</evidence>
<dbReference type="SUPFAM" id="SSF52440">
    <property type="entry name" value="PreATP-grasp domain"/>
    <property type="match status" value="1"/>
</dbReference>
<comment type="caution">
    <text evidence="7">The sequence shown here is derived from an EMBL/GenBank/DDBJ whole genome shotgun (WGS) entry which is preliminary data.</text>
</comment>
<dbReference type="InterPro" id="IPR016185">
    <property type="entry name" value="PreATP-grasp_dom_sf"/>
</dbReference>
<dbReference type="Gene3D" id="3.30.1490.330">
    <property type="match status" value="1"/>
</dbReference>
<dbReference type="Pfam" id="PF03738">
    <property type="entry name" value="GSP_synth"/>
    <property type="match status" value="1"/>
</dbReference>
<keyword evidence="8" id="KW-1185">Reference proteome</keyword>
<accession>A0A1E2UGU8</accession>
<keyword evidence="3" id="KW-0547">Nucleotide-binding</keyword>
<evidence type="ECO:0000256" key="1">
    <source>
        <dbReference type="ARBA" id="ARBA00022598"/>
    </source>
</evidence>
<evidence type="ECO:0000259" key="6">
    <source>
        <dbReference type="Pfam" id="PF03738"/>
    </source>
</evidence>
<dbReference type="GO" id="GO:0005524">
    <property type="term" value="F:ATP binding"/>
    <property type="evidence" value="ECO:0007669"/>
    <property type="project" value="UniProtKB-KW"/>
</dbReference>
<dbReference type="OrthoDB" id="9765517at2"/>
<dbReference type="InterPro" id="IPR005494">
    <property type="entry name" value="GSPS_pre-ATP-grasp-like_dom"/>
</dbReference>
<keyword evidence="2" id="KW-0479">Metal-binding</keyword>
<evidence type="ECO:0000256" key="3">
    <source>
        <dbReference type="ARBA" id="ARBA00022741"/>
    </source>
</evidence>
<keyword evidence="5" id="KW-0460">Magnesium</keyword>
<dbReference type="GO" id="GO:0046872">
    <property type="term" value="F:metal ion binding"/>
    <property type="evidence" value="ECO:0007669"/>
    <property type="project" value="UniProtKB-KW"/>
</dbReference>